<name>A0A9X0WAI4_9GAMM</name>
<dbReference type="AlphaFoldDB" id="A0A9X0WAI4"/>
<dbReference type="PANTHER" id="PTHR22550">
    <property type="entry name" value="SPORE GERMINATION PROTEIN"/>
    <property type="match status" value="1"/>
</dbReference>
<feature type="transmembrane region" description="Helical" evidence="5">
    <location>
        <begin position="323"/>
        <end position="341"/>
    </location>
</feature>
<dbReference type="Gene3D" id="3.40.50.410">
    <property type="entry name" value="von Willebrand factor, type A domain"/>
    <property type="match status" value="1"/>
</dbReference>
<evidence type="ECO:0000259" key="6">
    <source>
        <dbReference type="PROSITE" id="PS50234"/>
    </source>
</evidence>
<dbReference type="SUPFAM" id="SSF53300">
    <property type="entry name" value="vWA-like"/>
    <property type="match status" value="1"/>
</dbReference>
<dbReference type="Proteomes" id="UP001138768">
    <property type="component" value="Unassembled WGS sequence"/>
</dbReference>
<keyword evidence="8" id="KW-1185">Reference proteome</keyword>
<evidence type="ECO:0000313" key="7">
    <source>
        <dbReference type="EMBL" id="MBK1619849.1"/>
    </source>
</evidence>
<dbReference type="Pfam" id="PF00092">
    <property type="entry name" value="VWA"/>
    <property type="match status" value="1"/>
</dbReference>
<dbReference type="RefSeq" id="WP_200246061.1">
    <property type="nucleotide sequence ID" value="NZ_NRRY01000027.1"/>
</dbReference>
<keyword evidence="2 5" id="KW-0812">Transmembrane</keyword>
<protein>
    <submittedName>
        <fullName evidence="7">VWA domain-containing protein</fullName>
    </submittedName>
</protein>
<dbReference type="EMBL" id="NRRY01000027">
    <property type="protein sequence ID" value="MBK1619849.1"/>
    <property type="molecule type" value="Genomic_DNA"/>
</dbReference>
<organism evidence="7 8">
    <name type="scientific">Lamprobacter modestohalophilus</name>
    <dbReference type="NCBI Taxonomy" id="1064514"/>
    <lineage>
        <taxon>Bacteria</taxon>
        <taxon>Pseudomonadati</taxon>
        <taxon>Pseudomonadota</taxon>
        <taxon>Gammaproteobacteria</taxon>
        <taxon>Chromatiales</taxon>
        <taxon>Chromatiaceae</taxon>
        <taxon>Lamprobacter</taxon>
    </lineage>
</organism>
<comment type="caution">
    <text evidence="7">The sequence shown here is derived from an EMBL/GenBank/DDBJ whole genome shotgun (WGS) entry which is preliminary data.</text>
</comment>
<feature type="transmembrane region" description="Helical" evidence="5">
    <location>
        <begin position="6"/>
        <end position="25"/>
    </location>
</feature>
<evidence type="ECO:0000256" key="3">
    <source>
        <dbReference type="ARBA" id="ARBA00022989"/>
    </source>
</evidence>
<feature type="transmembrane region" description="Helical" evidence="5">
    <location>
        <begin position="78"/>
        <end position="96"/>
    </location>
</feature>
<feature type="domain" description="VWFA" evidence="6">
    <location>
        <begin position="109"/>
        <end position="304"/>
    </location>
</feature>
<evidence type="ECO:0000256" key="4">
    <source>
        <dbReference type="ARBA" id="ARBA00023136"/>
    </source>
</evidence>
<dbReference type="InterPro" id="IPR036465">
    <property type="entry name" value="vWFA_dom_sf"/>
</dbReference>
<evidence type="ECO:0000313" key="8">
    <source>
        <dbReference type="Proteomes" id="UP001138768"/>
    </source>
</evidence>
<accession>A0A9X0WAI4</accession>
<dbReference type="InterPro" id="IPR002035">
    <property type="entry name" value="VWF_A"/>
</dbReference>
<proteinExistence type="predicted"/>
<keyword evidence="4 5" id="KW-0472">Membrane</keyword>
<keyword evidence="3 5" id="KW-1133">Transmembrane helix</keyword>
<dbReference type="PROSITE" id="PS50234">
    <property type="entry name" value="VWFA"/>
    <property type="match status" value="1"/>
</dbReference>
<sequence length="355" mass="39510">MNAFAFAWPWFGLLLPLPFLLPFLLNRFWPRQSGSDADTEPRSQGQRITLLHPQLEALESVYRARRPGHDLMSGISRLLLYLLWAALVLALMRPQWLVPHTEVSTPGYDLMLAVDASHSMDALDFSDRGQQLNRMQVVKGVMGRFIDERAGDRIGLIIFGTEAFVLSPLTIDRYAVHQLLDGVVPSIAGGSTALGDAIALGVKKLRQRPEGSRVMILIADGDNTAGSFQPLEAASLARLDGIRIYVIGVGSKQARIPILHKGKIEYWDDLTMDEETLQQIADVTGGAYFRATNTRALEEISERIGELEKTESETRTVFLPEPLYRWPLALALLALLLLGLFPEGRRRAVRRSSNA</sequence>
<dbReference type="SMART" id="SM00327">
    <property type="entry name" value="VWA"/>
    <property type="match status" value="1"/>
</dbReference>
<dbReference type="PANTHER" id="PTHR22550:SF5">
    <property type="entry name" value="LEUCINE ZIPPER PROTEIN 4"/>
    <property type="match status" value="1"/>
</dbReference>
<dbReference type="InterPro" id="IPR050768">
    <property type="entry name" value="UPF0353/GerABKA_families"/>
</dbReference>
<gene>
    <name evidence="7" type="ORF">CKO42_15635</name>
</gene>
<reference evidence="7 8" key="1">
    <citation type="journal article" date="2020" name="Microorganisms">
        <title>Osmotic Adaptation and Compatible Solute Biosynthesis of Phototrophic Bacteria as Revealed from Genome Analyses.</title>
        <authorList>
            <person name="Imhoff J.F."/>
            <person name="Rahn T."/>
            <person name="Kunzel S."/>
            <person name="Keller A."/>
            <person name="Neulinger S.C."/>
        </authorList>
    </citation>
    <scope>NUCLEOTIDE SEQUENCE [LARGE SCALE GENOMIC DNA]</scope>
    <source>
        <strain evidence="7 8">DSM 25653</strain>
    </source>
</reference>
<evidence type="ECO:0000256" key="1">
    <source>
        <dbReference type="ARBA" id="ARBA00022475"/>
    </source>
</evidence>
<keyword evidence="1" id="KW-1003">Cell membrane</keyword>
<evidence type="ECO:0000256" key="5">
    <source>
        <dbReference type="SAM" id="Phobius"/>
    </source>
</evidence>
<evidence type="ECO:0000256" key="2">
    <source>
        <dbReference type="ARBA" id="ARBA00022692"/>
    </source>
</evidence>